<reference evidence="2 3" key="1">
    <citation type="submission" date="2019-10" db="EMBL/GenBank/DDBJ databases">
        <title>Complete genome sequence of Vibrio sp. strain THAF100, isolated from non-filtered water from the water column of tank 6 of a marine aquarium containing stony-coral fragments. Water maintained at 26 degree C.</title>
        <authorList>
            <person name="Ruckert C."/>
            <person name="Franco A."/>
            <person name="Kalinowski J."/>
            <person name="Glaeser S."/>
        </authorList>
    </citation>
    <scope>NUCLEOTIDE SEQUENCE [LARGE SCALE GENOMIC DNA]</scope>
    <source>
        <strain evidence="2 3">THAF100</strain>
    </source>
</reference>
<dbReference type="EMBL" id="CP045350">
    <property type="protein sequence ID" value="QFT26496.1"/>
    <property type="molecule type" value="Genomic_DNA"/>
</dbReference>
<protein>
    <submittedName>
        <fullName evidence="2">Uncharacterized protein</fullName>
    </submittedName>
</protein>
<proteinExistence type="predicted"/>
<evidence type="ECO:0000313" key="3">
    <source>
        <dbReference type="Proteomes" id="UP000326936"/>
    </source>
</evidence>
<keyword evidence="1" id="KW-1133">Transmembrane helix</keyword>
<accession>A0A5P9CJW1</accession>
<evidence type="ECO:0000256" key="1">
    <source>
        <dbReference type="SAM" id="Phobius"/>
    </source>
</evidence>
<dbReference type="OrthoDB" id="5915500at2"/>
<keyword evidence="1" id="KW-0472">Membrane</keyword>
<feature type="transmembrane region" description="Helical" evidence="1">
    <location>
        <begin position="6"/>
        <end position="24"/>
    </location>
</feature>
<gene>
    <name evidence="2" type="ORF">FIV01_08650</name>
</gene>
<dbReference type="KEGG" id="vaq:FIV01_08650"/>
<organism evidence="2 3">
    <name type="scientific">Vibrio aquimaris</name>
    <dbReference type="NCBI Taxonomy" id="2587862"/>
    <lineage>
        <taxon>Bacteria</taxon>
        <taxon>Pseudomonadati</taxon>
        <taxon>Pseudomonadota</taxon>
        <taxon>Gammaproteobacteria</taxon>
        <taxon>Vibrionales</taxon>
        <taxon>Vibrionaceae</taxon>
        <taxon>Vibrio</taxon>
    </lineage>
</organism>
<name>A0A5P9CJW1_9VIBR</name>
<sequence>MVTRIAIVVQFALALSIFYLGYTIHSTSNKVSHIIEVYPEVLKDIDSLANTLQVEDWLKVAEVAEQMIPDVMKSVDQVSKSITAINQTAASIDEKVPSVLNELTRYRVEVFPAIVTEVSSYRKDVIPPVLEESQGYRHTTIPMLVRESTNLRSDIPPMLAKADEIVDQSQELAEQVTSGAVKGVIMSPINLIKDAGSQIKGKIRSEEPPAPE</sequence>
<dbReference type="Proteomes" id="UP000326936">
    <property type="component" value="Chromosome"/>
</dbReference>
<dbReference type="AlphaFoldDB" id="A0A5P9CJW1"/>
<dbReference type="RefSeq" id="WP_152430633.1">
    <property type="nucleotide sequence ID" value="NZ_CBCSDK010000004.1"/>
</dbReference>
<keyword evidence="1" id="KW-0812">Transmembrane</keyword>
<evidence type="ECO:0000313" key="2">
    <source>
        <dbReference type="EMBL" id="QFT26496.1"/>
    </source>
</evidence>
<keyword evidence="3" id="KW-1185">Reference proteome</keyword>